<proteinExistence type="predicted"/>
<name>D3F1U0_CONWI</name>
<sequence length="322" mass="34563">MLARIAHELYWLGRNLARAEFTARAVDGVFRAELQSPSDRGPGVTLGWNGLLAMLGGGGGAGMAGARGTARGDALARLTLDADRPDSMLASVERAREGARTVRDVISAEMWEAINTTTLALRGDGTTRWATPSGPYLASQYVKQRMALIWGIADRAMLRDEAKSFLDAGSFIEVADMMLRLLRIALPAGEDPRRDGHALALLQAVGGFHAYLRAVTAPPNAQPVARFLIFERAYPDSVAACVDSLHDAFAAADASPRDSQPVLRVSRLAADLDFQRRVLPPDAELVGICERAQLELASVDLDVADHYFAGMAPGERAIAMVV</sequence>
<dbReference type="EMBL" id="CP001854">
    <property type="protein sequence ID" value="ADB54121.1"/>
    <property type="molecule type" value="Genomic_DNA"/>
</dbReference>
<protein>
    <recommendedName>
        <fullName evidence="1">DUF403 domain-containing protein</fullName>
    </recommendedName>
</protein>
<dbReference type="Pfam" id="PF04168">
    <property type="entry name" value="Alpha-E"/>
    <property type="match status" value="1"/>
</dbReference>
<evidence type="ECO:0000313" key="2">
    <source>
        <dbReference type="EMBL" id="ADB54121.1"/>
    </source>
</evidence>
<reference evidence="2 3" key="1">
    <citation type="journal article" date="2010" name="Stand. Genomic Sci.">
        <title>Complete genome sequence of Conexibacter woesei type strain (ID131577).</title>
        <authorList>
            <person name="Pukall R."/>
            <person name="Lapidus A."/>
            <person name="Glavina Del Rio T."/>
            <person name="Copeland A."/>
            <person name="Tice H."/>
            <person name="Cheng J.-F."/>
            <person name="Lucas S."/>
            <person name="Chen F."/>
            <person name="Nolan M."/>
            <person name="Bruce D."/>
            <person name="Goodwin L."/>
            <person name="Pitluck S."/>
            <person name="Mavromatis K."/>
            <person name="Ivanova N."/>
            <person name="Ovchinnikova G."/>
            <person name="Pati A."/>
            <person name="Chen A."/>
            <person name="Palaniappan K."/>
            <person name="Land M."/>
            <person name="Hauser L."/>
            <person name="Chang Y.-J."/>
            <person name="Jeffries C.D."/>
            <person name="Chain P."/>
            <person name="Meincke L."/>
            <person name="Sims D."/>
            <person name="Brettin T."/>
            <person name="Detter J.C."/>
            <person name="Rohde M."/>
            <person name="Goeker M."/>
            <person name="Bristow J."/>
            <person name="Eisen J.A."/>
            <person name="Markowitz V."/>
            <person name="Kyrpides N.C."/>
            <person name="Klenk H.-P."/>
            <person name="Hugenholtz P."/>
        </authorList>
    </citation>
    <scope>NUCLEOTIDE SEQUENCE [LARGE SCALE GENOMIC DNA]</scope>
    <source>
        <strain evidence="3">DSM 14684 / CIP 108061 / JCM 11494 / NBRC 100937 / ID131577</strain>
    </source>
</reference>
<dbReference type="HOGENOM" id="CLU_071567_1_0_11"/>
<dbReference type="Proteomes" id="UP000008229">
    <property type="component" value="Chromosome"/>
</dbReference>
<dbReference type="eggNOG" id="COG2307">
    <property type="taxonomic scope" value="Bacteria"/>
</dbReference>
<accession>D3F1U0</accession>
<dbReference type="OrthoDB" id="9803532at2"/>
<dbReference type="InterPro" id="IPR007296">
    <property type="entry name" value="DUF403"/>
</dbReference>
<organism evidence="2 3">
    <name type="scientific">Conexibacter woesei (strain DSM 14684 / CCUG 47730 / CIP 108061 / JCM 11494 / NBRC 100937 / ID131577)</name>
    <dbReference type="NCBI Taxonomy" id="469383"/>
    <lineage>
        <taxon>Bacteria</taxon>
        <taxon>Bacillati</taxon>
        <taxon>Actinomycetota</taxon>
        <taxon>Thermoleophilia</taxon>
        <taxon>Solirubrobacterales</taxon>
        <taxon>Conexibacteraceae</taxon>
        <taxon>Conexibacter</taxon>
    </lineage>
</organism>
<dbReference type="STRING" id="469383.Cwoe_5720"/>
<feature type="domain" description="DUF403" evidence="1">
    <location>
        <begin position="1"/>
        <end position="308"/>
    </location>
</feature>
<evidence type="ECO:0000259" key="1">
    <source>
        <dbReference type="Pfam" id="PF04168"/>
    </source>
</evidence>
<dbReference type="KEGG" id="cwo:Cwoe_5720"/>
<keyword evidence="3" id="KW-1185">Reference proteome</keyword>
<gene>
    <name evidence="2" type="ordered locus">Cwoe_5720</name>
</gene>
<dbReference type="InterPro" id="IPR051680">
    <property type="entry name" value="ATP-dep_Glu-Cys_Ligase-2"/>
</dbReference>
<dbReference type="RefSeq" id="WP_012937172.1">
    <property type="nucleotide sequence ID" value="NC_013739.1"/>
</dbReference>
<evidence type="ECO:0000313" key="3">
    <source>
        <dbReference type="Proteomes" id="UP000008229"/>
    </source>
</evidence>
<dbReference type="PANTHER" id="PTHR34595">
    <property type="entry name" value="BLR5612 PROTEIN"/>
    <property type="match status" value="1"/>
</dbReference>
<dbReference type="AlphaFoldDB" id="D3F1U0"/>
<reference evidence="3" key="2">
    <citation type="submission" date="2010-01" db="EMBL/GenBank/DDBJ databases">
        <title>The complete genome of Conexibacter woesei DSM 14684.</title>
        <authorList>
            <consortium name="US DOE Joint Genome Institute (JGI-PGF)"/>
            <person name="Lucas S."/>
            <person name="Copeland A."/>
            <person name="Lapidus A."/>
            <person name="Glavina del Rio T."/>
            <person name="Dalin E."/>
            <person name="Tice H."/>
            <person name="Bruce D."/>
            <person name="Goodwin L."/>
            <person name="Pitluck S."/>
            <person name="Kyrpides N."/>
            <person name="Mavromatis K."/>
            <person name="Ivanova N."/>
            <person name="Mikhailova N."/>
            <person name="Chertkov O."/>
            <person name="Brettin T."/>
            <person name="Detter J.C."/>
            <person name="Han C."/>
            <person name="Larimer F."/>
            <person name="Land M."/>
            <person name="Hauser L."/>
            <person name="Markowitz V."/>
            <person name="Cheng J.-F."/>
            <person name="Hugenholtz P."/>
            <person name="Woyke T."/>
            <person name="Wu D."/>
            <person name="Pukall R."/>
            <person name="Steenblock K."/>
            <person name="Schneider S."/>
            <person name="Klenk H.-P."/>
            <person name="Eisen J.A."/>
        </authorList>
    </citation>
    <scope>NUCLEOTIDE SEQUENCE [LARGE SCALE GENOMIC DNA]</scope>
    <source>
        <strain evidence="3">DSM 14684 / CIP 108061 / JCM 11494 / NBRC 100937 / ID131577</strain>
    </source>
</reference>
<dbReference type="PANTHER" id="PTHR34595:SF7">
    <property type="entry name" value="SLL1039 PROTEIN"/>
    <property type="match status" value="1"/>
</dbReference>